<feature type="domain" description="ABC transporter" evidence="9">
    <location>
        <begin position="336"/>
        <end position="569"/>
    </location>
</feature>
<dbReference type="KEGG" id="vpy:HZI73_17130"/>
<evidence type="ECO:0000256" key="2">
    <source>
        <dbReference type="ARBA" id="ARBA00022448"/>
    </source>
</evidence>
<feature type="transmembrane region" description="Helical" evidence="8">
    <location>
        <begin position="64"/>
        <end position="86"/>
    </location>
</feature>
<dbReference type="CDD" id="cd07346">
    <property type="entry name" value="ABC_6TM_exporters"/>
    <property type="match status" value="1"/>
</dbReference>
<sequence length="587" mass="66139">MKKNKWHFFQDNRKSITMVSIANFFTNILPGVFNLILYQIVINLTVPVLSGQAIDYNILKQFCWWYVGIFVLYIALSMWSQTLNYIKAYTMSSDLRLKLGDKLRRFSLSFFKQHDPGDVASRLLSDVQQAETIIARLLPDMAAAVIAPIILLVFLALTNGKLSGIILASAVFAGIFLFIARKIIANLGRKHVKTIVDTSSRIREYFTTIKLLKSYNLIGKRFERMDEVMLQLKKVSFQTEVWTAIPIQIFLFCLDAGYLLMLFLAVKMSAAGDMPIKDVFTFAVMGYFFFEVVKSLGPVLVELRYISISTKRIGEILETEEPDYDVYRHLPNDNHITFDNVSFGYGKNDVLNQVSCHIPEQSMTALVGKSGSGKTTITSLIARFWDVESGQIRIGDIPITELEPDKLLSKLSMVFQDVYLFNDTIANNIRVGKQDATMEEIKHAAKLASCDQFIRKLPEGYDTLVSEGGNSLSGGEKQRISIARAILKDAPIVMLDEATASLDPENEADIQSAMEHLVREKTIIVIAHQFKSIAYADQIIVLDNGKIIEQGVHQGLIASHGLYSRLWQEQQKAKGWKMRAAVKGVRS</sequence>
<feature type="transmembrane region" description="Helical" evidence="8">
    <location>
        <begin position="284"/>
        <end position="303"/>
    </location>
</feature>
<dbReference type="InterPro" id="IPR036640">
    <property type="entry name" value="ABC1_TM_sf"/>
</dbReference>
<dbReference type="FunFam" id="3.40.50.300:FF:000287">
    <property type="entry name" value="Multidrug ABC transporter ATP-binding protein"/>
    <property type="match status" value="1"/>
</dbReference>
<evidence type="ECO:0000259" key="10">
    <source>
        <dbReference type="PROSITE" id="PS50929"/>
    </source>
</evidence>
<feature type="transmembrane region" description="Helical" evidence="8">
    <location>
        <begin position="137"/>
        <end position="156"/>
    </location>
</feature>
<keyword evidence="6 8" id="KW-1133">Transmembrane helix</keyword>
<dbReference type="GO" id="GO:0015421">
    <property type="term" value="F:ABC-type oligopeptide transporter activity"/>
    <property type="evidence" value="ECO:0007669"/>
    <property type="project" value="TreeGrafter"/>
</dbReference>
<evidence type="ECO:0000256" key="3">
    <source>
        <dbReference type="ARBA" id="ARBA00022692"/>
    </source>
</evidence>
<dbReference type="PROSITE" id="PS50929">
    <property type="entry name" value="ABC_TM1F"/>
    <property type="match status" value="1"/>
</dbReference>
<feature type="transmembrane region" description="Helical" evidence="8">
    <location>
        <begin position="21"/>
        <end position="44"/>
    </location>
</feature>
<dbReference type="PROSITE" id="PS00211">
    <property type="entry name" value="ABC_TRANSPORTER_1"/>
    <property type="match status" value="1"/>
</dbReference>
<keyword evidence="3 8" id="KW-0812">Transmembrane</keyword>
<dbReference type="InterPro" id="IPR039421">
    <property type="entry name" value="Type_1_exporter"/>
</dbReference>
<dbReference type="InterPro" id="IPR027417">
    <property type="entry name" value="P-loop_NTPase"/>
</dbReference>
<dbReference type="PROSITE" id="PS50893">
    <property type="entry name" value="ABC_TRANSPORTER_2"/>
    <property type="match status" value="1"/>
</dbReference>
<keyword evidence="4" id="KW-0547">Nucleotide-binding</keyword>
<dbReference type="RefSeq" id="WP_212694597.1">
    <property type="nucleotide sequence ID" value="NZ_CP058649.1"/>
</dbReference>
<proteinExistence type="predicted"/>
<dbReference type="PANTHER" id="PTHR43394">
    <property type="entry name" value="ATP-DEPENDENT PERMEASE MDL1, MITOCHONDRIAL"/>
    <property type="match status" value="1"/>
</dbReference>
<feature type="transmembrane region" description="Helical" evidence="8">
    <location>
        <begin position="162"/>
        <end position="180"/>
    </location>
</feature>
<feature type="domain" description="ABC transmembrane type-1" evidence="10">
    <location>
        <begin position="39"/>
        <end position="303"/>
    </location>
</feature>
<dbReference type="Gene3D" id="3.40.50.300">
    <property type="entry name" value="P-loop containing nucleotide triphosphate hydrolases"/>
    <property type="match status" value="1"/>
</dbReference>
<dbReference type="SUPFAM" id="SSF90123">
    <property type="entry name" value="ABC transporter transmembrane region"/>
    <property type="match status" value="1"/>
</dbReference>
<evidence type="ECO:0000313" key="11">
    <source>
        <dbReference type="EMBL" id="QUI23907.1"/>
    </source>
</evidence>
<dbReference type="Pfam" id="PF00005">
    <property type="entry name" value="ABC_tran"/>
    <property type="match status" value="1"/>
</dbReference>
<protein>
    <submittedName>
        <fullName evidence="11">ABC transporter ATP-binding protein</fullName>
    </submittedName>
</protein>
<dbReference type="SMART" id="SM00382">
    <property type="entry name" value="AAA"/>
    <property type="match status" value="1"/>
</dbReference>
<feature type="transmembrane region" description="Helical" evidence="8">
    <location>
        <begin position="241"/>
        <end position="264"/>
    </location>
</feature>
<keyword evidence="2" id="KW-0813">Transport</keyword>
<keyword evidence="7 8" id="KW-0472">Membrane</keyword>
<organism evidence="11 12">
    <name type="scientific">Vallitalea pronyensis</name>
    <dbReference type="NCBI Taxonomy" id="1348613"/>
    <lineage>
        <taxon>Bacteria</taxon>
        <taxon>Bacillati</taxon>
        <taxon>Bacillota</taxon>
        <taxon>Clostridia</taxon>
        <taxon>Lachnospirales</taxon>
        <taxon>Vallitaleaceae</taxon>
        <taxon>Vallitalea</taxon>
    </lineage>
</organism>
<evidence type="ECO:0000256" key="5">
    <source>
        <dbReference type="ARBA" id="ARBA00022840"/>
    </source>
</evidence>
<keyword evidence="5 11" id="KW-0067">ATP-binding</keyword>
<dbReference type="InterPro" id="IPR017871">
    <property type="entry name" value="ABC_transporter-like_CS"/>
</dbReference>
<evidence type="ECO:0000256" key="6">
    <source>
        <dbReference type="ARBA" id="ARBA00022989"/>
    </source>
</evidence>
<comment type="subcellular location">
    <subcellularLocation>
        <location evidence="1">Cell membrane</location>
        <topology evidence="1">Multi-pass membrane protein</topology>
    </subcellularLocation>
</comment>
<dbReference type="InterPro" id="IPR003593">
    <property type="entry name" value="AAA+_ATPase"/>
</dbReference>
<dbReference type="SUPFAM" id="SSF52540">
    <property type="entry name" value="P-loop containing nucleoside triphosphate hydrolases"/>
    <property type="match status" value="1"/>
</dbReference>
<gene>
    <name evidence="11" type="ORF">HZI73_17130</name>
</gene>
<dbReference type="InterPro" id="IPR003439">
    <property type="entry name" value="ABC_transporter-like_ATP-bd"/>
</dbReference>
<evidence type="ECO:0000256" key="8">
    <source>
        <dbReference type="SAM" id="Phobius"/>
    </source>
</evidence>
<accession>A0A8J8SHY9</accession>
<reference evidence="11" key="1">
    <citation type="submission" date="2020-07" db="EMBL/GenBank/DDBJ databases">
        <title>Vallitalea pronyensis genome.</title>
        <authorList>
            <person name="Postec A."/>
        </authorList>
    </citation>
    <scope>NUCLEOTIDE SEQUENCE</scope>
    <source>
        <strain evidence="11">FatNI3</strain>
    </source>
</reference>
<evidence type="ECO:0000256" key="4">
    <source>
        <dbReference type="ARBA" id="ARBA00022741"/>
    </source>
</evidence>
<evidence type="ECO:0000256" key="7">
    <source>
        <dbReference type="ARBA" id="ARBA00023136"/>
    </source>
</evidence>
<dbReference type="Proteomes" id="UP000683246">
    <property type="component" value="Chromosome"/>
</dbReference>
<name>A0A8J8SHY9_9FIRM</name>
<dbReference type="GO" id="GO:0005886">
    <property type="term" value="C:plasma membrane"/>
    <property type="evidence" value="ECO:0007669"/>
    <property type="project" value="UniProtKB-SubCell"/>
</dbReference>
<evidence type="ECO:0000313" key="12">
    <source>
        <dbReference type="Proteomes" id="UP000683246"/>
    </source>
</evidence>
<evidence type="ECO:0000256" key="1">
    <source>
        <dbReference type="ARBA" id="ARBA00004651"/>
    </source>
</evidence>
<keyword evidence="12" id="KW-1185">Reference proteome</keyword>
<dbReference type="AlphaFoldDB" id="A0A8J8SHY9"/>
<dbReference type="Gene3D" id="1.20.1560.10">
    <property type="entry name" value="ABC transporter type 1, transmembrane domain"/>
    <property type="match status" value="1"/>
</dbReference>
<dbReference type="EMBL" id="CP058649">
    <property type="protein sequence ID" value="QUI23907.1"/>
    <property type="molecule type" value="Genomic_DNA"/>
</dbReference>
<evidence type="ECO:0000259" key="9">
    <source>
        <dbReference type="PROSITE" id="PS50893"/>
    </source>
</evidence>
<dbReference type="PANTHER" id="PTHR43394:SF1">
    <property type="entry name" value="ATP-BINDING CASSETTE SUB-FAMILY B MEMBER 10, MITOCHONDRIAL"/>
    <property type="match status" value="1"/>
</dbReference>
<dbReference type="GO" id="GO:0016887">
    <property type="term" value="F:ATP hydrolysis activity"/>
    <property type="evidence" value="ECO:0007669"/>
    <property type="project" value="InterPro"/>
</dbReference>
<dbReference type="InterPro" id="IPR011527">
    <property type="entry name" value="ABC1_TM_dom"/>
</dbReference>
<dbReference type="GO" id="GO:0005524">
    <property type="term" value="F:ATP binding"/>
    <property type="evidence" value="ECO:0007669"/>
    <property type="project" value="UniProtKB-KW"/>
</dbReference>
<dbReference type="Pfam" id="PF00664">
    <property type="entry name" value="ABC_membrane"/>
    <property type="match status" value="1"/>
</dbReference>